<keyword evidence="1" id="KW-0812">Transmembrane</keyword>
<reference evidence="2" key="3">
    <citation type="journal article" date="2017" name="Nature">
        <title>Genome sequence of the progenitor of the wheat D genome Aegilops tauschii.</title>
        <authorList>
            <person name="Luo M.C."/>
            <person name="Gu Y.Q."/>
            <person name="Puiu D."/>
            <person name="Wang H."/>
            <person name="Twardziok S.O."/>
            <person name="Deal K.R."/>
            <person name="Huo N."/>
            <person name="Zhu T."/>
            <person name="Wang L."/>
            <person name="Wang Y."/>
            <person name="McGuire P.E."/>
            <person name="Liu S."/>
            <person name="Long H."/>
            <person name="Ramasamy R.K."/>
            <person name="Rodriguez J.C."/>
            <person name="Van S.L."/>
            <person name="Yuan L."/>
            <person name="Wang Z."/>
            <person name="Xia Z."/>
            <person name="Xiao L."/>
            <person name="Anderson O.D."/>
            <person name="Ouyang S."/>
            <person name="Liang Y."/>
            <person name="Zimin A.V."/>
            <person name="Pertea G."/>
            <person name="Qi P."/>
            <person name="Bennetzen J.L."/>
            <person name="Dai X."/>
            <person name="Dawson M.W."/>
            <person name="Muller H.G."/>
            <person name="Kugler K."/>
            <person name="Rivarola-Duarte L."/>
            <person name="Spannagl M."/>
            <person name="Mayer K.F.X."/>
            <person name="Lu F.H."/>
            <person name="Bevan M.W."/>
            <person name="Leroy P."/>
            <person name="Li P."/>
            <person name="You F.M."/>
            <person name="Sun Q."/>
            <person name="Liu Z."/>
            <person name="Lyons E."/>
            <person name="Wicker T."/>
            <person name="Salzberg S.L."/>
            <person name="Devos K.M."/>
            <person name="Dvorak J."/>
        </authorList>
    </citation>
    <scope>NUCLEOTIDE SEQUENCE [LARGE SCALE GENOMIC DNA]</scope>
    <source>
        <strain evidence="2">cv. AL8/78</strain>
    </source>
</reference>
<name>A0A452ZF68_AEGTS</name>
<reference evidence="2" key="5">
    <citation type="journal article" date="2021" name="G3 (Bethesda)">
        <title>Aegilops tauschii genome assembly Aet v5.0 features greater sequence contiguity and improved annotation.</title>
        <authorList>
            <person name="Wang L."/>
            <person name="Zhu T."/>
            <person name="Rodriguez J.C."/>
            <person name="Deal K.R."/>
            <person name="Dubcovsky J."/>
            <person name="McGuire P.E."/>
            <person name="Lux T."/>
            <person name="Spannagl M."/>
            <person name="Mayer K.F.X."/>
            <person name="Baldrich P."/>
            <person name="Meyers B.C."/>
            <person name="Huo N."/>
            <person name="Gu Y.Q."/>
            <person name="Zhou H."/>
            <person name="Devos K.M."/>
            <person name="Bennetzen J.L."/>
            <person name="Unver T."/>
            <person name="Budak H."/>
            <person name="Gulick P.J."/>
            <person name="Galiba G."/>
            <person name="Kalapos B."/>
            <person name="Nelson D.R."/>
            <person name="Li P."/>
            <person name="You F.M."/>
            <person name="Luo M.C."/>
            <person name="Dvorak J."/>
        </authorList>
    </citation>
    <scope>NUCLEOTIDE SEQUENCE [LARGE SCALE GENOMIC DNA]</scope>
    <source>
        <strain evidence="2">cv. AL8/78</strain>
    </source>
</reference>
<accession>A0A452ZF68</accession>
<dbReference type="EnsemblPlants" id="AET1Gv20746100.13">
    <property type="protein sequence ID" value="AET1Gv20746100.13"/>
    <property type="gene ID" value="AET1Gv20746100"/>
</dbReference>
<dbReference type="Gramene" id="AET1Gv20746100.13">
    <property type="protein sequence ID" value="AET1Gv20746100.13"/>
    <property type="gene ID" value="AET1Gv20746100"/>
</dbReference>
<keyword evidence="1" id="KW-1133">Transmembrane helix</keyword>
<reference evidence="3" key="1">
    <citation type="journal article" date="2014" name="Science">
        <title>Ancient hybridizations among the ancestral genomes of bread wheat.</title>
        <authorList>
            <consortium name="International Wheat Genome Sequencing Consortium,"/>
            <person name="Marcussen T."/>
            <person name="Sandve S.R."/>
            <person name="Heier L."/>
            <person name="Spannagl M."/>
            <person name="Pfeifer M."/>
            <person name="Jakobsen K.S."/>
            <person name="Wulff B.B."/>
            <person name="Steuernagel B."/>
            <person name="Mayer K.F."/>
            <person name="Olsen O.A."/>
        </authorList>
    </citation>
    <scope>NUCLEOTIDE SEQUENCE [LARGE SCALE GENOMIC DNA]</scope>
    <source>
        <strain evidence="3">cv. AL8/78</strain>
    </source>
</reference>
<reference evidence="3" key="2">
    <citation type="journal article" date="2017" name="Nat. Plants">
        <title>The Aegilops tauschii genome reveals multiple impacts of transposons.</title>
        <authorList>
            <person name="Zhao G."/>
            <person name="Zou C."/>
            <person name="Li K."/>
            <person name="Wang K."/>
            <person name="Li T."/>
            <person name="Gao L."/>
            <person name="Zhang X."/>
            <person name="Wang H."/>
            <person name="Yang Z."/>
            <person name="Liu X."/>
            <person name="Jiang W."/>
            <person name="Mao L."/>
            <person name="Kong X."/>
            <person name="Jiao Y."/>
            <person name="Jia J."/>
        </authorList>
    </citation>
    <scope>NUCLEOTIDE SEQUENCE [LARGE SCALE GENOMIC DNA]</scope>
    <source>
        <strain evidence="3">cv. AL8/78</strain>
    </source>
</reference>
<proteinExistence type="predicted"/>
<dbReference type="Proteomes" id="UP000015105">
    <property type="component" value="Chromosome 1D"/>
</dbReference>
<dbReference type="AlphaFoldDB" id="A0A452ZF68"/>
<feature type="transmembrane region" description="Helical" evidence="1">
    <location>
        <begin position="17"/>
        <end position="37"/>
    </location>
</feature>
<organism evidence="2 3">
    <name type="scientific">Aegilops tauschii subsp. strangulata</name>
    <name type="common">Goatgrass</name>
    <dbReference type="NCBI Taxonomy" id="200361"/>
    <lineage>
        <taxon>Eukaryota</taxon>
        <taxon>Viridiplantae</taxon>
        <taxon>Streptophyta</taxon>
        <taxon>Embryophyta</taxon>
        <taxon>Tracheophyta</taxon>
        <taxon>Spermatophyta</taxon>
        <taxon>Magnoliopsida</taxon>
        <taxon>Liliopsida</taxon>
        <taxon>Poales</taxon>
        <taxon>Poaceae</taxon>
        <taxon>BOP clade</taxon>
        <taxon>Pooideae</taxon>
        <taxon>Triticodae</taxon>
        <taxon>Triticeae</taxon>
        <taxon>Triticinae</taxon>
        <taxon>Aegilops</taxon>
    </lineage>
</organism>
<sequence>MCDNFAVWSCVQTALKAANSVVGLAGMDVILYALWVLRAWSKQHSVVGLAQLLTVYLHSSQPGNHHVLADLLGPHRR</sequence>
<evidence type="ECO:0000256" key="1">
    <source>
        <dbReference type="SAM" id="Phobius"/>
    </source>
</evidence>
<keyword evidence="1" id="KW-0472">Membrane</keyword>
<reference evidence="2" key="4">
    <citation type="submission" date="2019-03" db="UniProtKB">
        <authorList>
            <consortium name="EnsemblPlants"/>
        </authorList>
    </citation>
    <scope>IDENTIFICATION</scope>
</reference>
<keyword evidence="3" id="KW-1185">Reference proteome</keyword>
<evidence type="ECO:0000313" key="3">
    <source>
        <dbReference type="Proteomes" id="UP000015105"/>
    </source>
</evidence>
<evidence type="ECO:0000313" key="2">
    <source>
        <dbReference type="EnsemblPlants" id="AET1Gv20746100.13"/>
    </source>
</evidence>
<protein>
    <submittedName>
        <fullName evidence="2">Uncharacterized protein</fullName>
    </submittedName>
</protein>